<comment type="similarity">
    <text evidence="1">Belongs to the type-B carboxylesterase/lipase family.</text>
</comment>
<dbReference type="InterPro" id="IPR050654">
    <property type="entry name" value="AChE-related_enzymes"/>
</dbReference>
<reference evidence="8 9" key="1">
    <citation type="journal article" date="2023" name="Arcadia Sci">
        <title>De novo assembly of a long-read Amblyomma americanum tick genome.</title>
        <authorList>
            <person name="Chou S."/>
            <person name="Poskanzer K.E."/>
            <person name="Rollins M."/>
            <person name="Thuy-Boun P.S."/>
        </authorList>
    </citation>
    <scope>NUCLEOTIDE SEQUENCE [LARGE SCALE GENOMIC DNA]</scope>
    <source>
        <strain evidence="8">F_SG_1</strain>
        <tissue evidence="8">Salivary glands</tissue>
    </source>
</reference>
<comment type="caution">
    <text evidence="8">The sequence shown here is derived from an EMBL/GenBank/DDBJ whole genome shotgun (WGS) entry which is preliminary data.</text>
</comment>
<evidence type="ECO:0000259" key="7">
    <source>
        <dbReference type="Pfam" id="PF00135"/>
    </source>
</evidence>
<dbReference type="GO" id="GO:0005886">
    <property type="term" value="C:plasma membrane"/>
    <property type="evidence" value="ECO:0007669"/>
    <property type="project" value="TreeGrafter"/>
</dbReference>
<dbReference type="PROSITE" id="PS00941">
    <property type="entry name" value="CARBOXYLESTERASE_B_2"/>
    <property type="match status" value="2"/>
</dbReference>
<dbReference type="Proteomes" id="UP001321473">
    <property type="component" value="Unassembled WGS sequence"/>
</dbReference>
<keyword evidence="2" id="KW-0719">Serine esterase</keyword>
<dbReference type="GO" id="GO:0019695">
    <property type="term" value="P:choline metabolic process"/>
    <property type="evidence" value="ECO:0007669"/>
    <property type="project" value="TreeGrafter"/>
</dbReference>
<name>A0AAQ4EKW7_AMBAM</name>
<feature type="transmembrane region" description="Helical" evidence="6">
    <location>
        <begin position="487"/>
        <end position="509"/>
    </location>
</feature>
<dbReference type="PANTHER" id="PTHR43918">
    <property type="entry name" value="ACETYLCHOLINESTERASE"/>
    <property type="match status" value="1"/>
</dbReference>
<feature type="transmembrane region" description="Helical" evidence="6">
    <location>
        <begin position="728"/>
        <end position="749"/>
    </location>
</feature>
<feature type="region of interest" description="Disordered" evidence="5">
    <location>
        <begin position="1090"/>
        <end position="1120"/>
    </location>
</feature>
<dbReference type="InterPro" id="IPR002018">
    <property type="entry name" value="CarbesteraseB"/>
</dbReference>
<dbReference type="Pfam" id="PF00135">
    <property type="entry name" value="COesterase"/>
    <property type="match status" value="2"/>
</dbReference>
<evidence type="ECO:0000256" key="3">
    <source>
        <dbReference type="ARBA" id="ARBA00022801"/>
    </source>
</evidence>
<dbReference type="GO" id="GO:0003990">
    <property type="term" value="F:acetylcholinesterase activity"/>
    <property type="evidence" value="ECO:0007669"/>
    <property type="project" value="TreeGrafter"/>
</dbReference>
<dbReference type="EMBL" id="JARKHS020014151">
    <property type="protein sequence ID" value="KAK8775432.1"/>
    <property type="molecule type" value="Genomic_DNA"/>
</dbReference>
<dbReference type="InterPro" id="IPR029058">
    <property type="entry name" value="AB_hydrolase_fold"/>
</dbReference>
<dbReference type="Gene3D" id="3.40.50.1820">
    <property type="entry name" value="alpha/beta hydrolase"/>
    <property type="match status" value="2"/>
</dbReference>
<dbReference type="AlphaFoldDB" id="A0AAQ4EKW7"/>
<keyword evidence="6" id="KW-0472">Membrane</keyword>
<evidence type="ECO:0000256" key="4">
    <source>
        <dbReference type="ARBA" id="ARBA00023180"/>
    </source>
</evidence>
<evidence type="ECO:0000256" key="2">
    <source>
        <dbReference type="ARBA" id="ARBA00022487"/>
    </source>
</evidence>
<dbReference type="PANTHER" id="PTHR43918:SF4">
    <property type="entry name" value="CARBOXYLIC ESTER HYDROLASE"/>
    <property type="match status" value="1"/>
</dbReference>
<dbReference type="InterPro" id="IPR019819">
    <property type="entry name" value="Carboxylesterase_B_CS"/>
</dbReference>
<keyword evidence="6" id="KW-1133">Transmembrane helix</keyword>
<evidence type="ECO:0000256" key="1">
    <source>
        <dbReference type="ARBA" id="ARBA00005964"/>
    </source>
</evidence>
<evidence type="ECO:0000313" key="8">
    <source>
        <dbReference type="EMBL" id="KAK8775432.1"/>
    </source>
</evidence>
<keyword evidence="3" id="KW-0378">Hydrolase</keyword>
<proteinExistence type="inferred from homology"/>
<evidence type="ECO:0000256" key="6">
    <source>
        <dbReference type="SAM" id="Phobius"/>
    </source>
</evidence>
<keyword evidence="9" id="KW-1185">Reference proteome</keyword>
<evidence type="ECO:0000313" key="9">
    <source>
        <dbReference type="Proteomes" id="UP001321473"/>
    </source>
</evidence>
<keyword evidence="4" id="KW-0325">Glycoprotein</keyword>
<accession>A0AAQ4EKW7</accession>
<feature type="domain" description="Carboxylesterase type B" evidence="7">
    <location>
        <begin position="61"/>
        <end position="466"/>
    </location>
</feature>
<dbReference type="SUPFAM" id="SSF53474">
    <property type="entry name" value="alpha/beta-Hydrolases"/>
    <property type="match status" value="2"/>
</dbReference>
<feature type="domain" description="Carboxylesterase type B" evidence="7">
    <location>
        <begin position="547"/>
        <end position="947"/>
    </location>
</feature>
<protein>
    <recommendedName>
        <fullName evidence="7">Carboxylesterase type B domain-containing protein</fullName>
    </recommendedName>
</protein>
<dbReference type="GO" id="GO:0006581">
    <property type="term" value="P:acetylcholine catabolic process"/>
    <property type="evidence" value="ECO:0007669"/>
    <property type="project" value="TreeGrafter"/>
</dbReference>
<keyword evidence="6" id="KW-0812">Transmembrane</keyword>
<evidence type="ECO:0000256" key="5">
    <source>
        <dbReference type="SAM" id="MobiDB-lite"/>
    </source>
</evidence>
<organism evidence="8 9">
    <name type="scientific">Amblyomma americanum</name>
    <name type="common">Lone star tick</name>
    <dbReference type="NCBI Taxonomy" id="6943"/>
    <lineage>
        <taxon>Eukaryota</taxon>
        <taxon>Metazoa</taxon>
        <taxon>Ecdysozoa</taxon>
        <taxon>Arthropoda</taxon>
        <taxon>Chelicerata</taxon>
        <taxon>Arachnida</taxon>
        <taxon>Acari</taxon>
        <taxon>Parasitiformes</taxon>
        <taxon>Ixodida</taxon>
        <taxon>Ixodoidea</taxon>
        <taxon>Ixodidae</taxon>
        <taxon>Amblyomminae</taxon>
        <taxon>Amblyomma</taxon>
    </lineage>
</organism>
<gene>
    <name evidence="8" type="ORF">V5799_031224</name>
</gene>
<sequence>MVRNKRIVSLTSVVRVNQMTPTATGPYHVQRRFPTLDTWTSTKTGVETNTAACVDPSSLLAVTLSGGKVLGNKSAKIYPSGVSVRQFFGIRYGASTAGKGRFGPAVAAAPLSANSTLYAYAHGPPCAQLAPGASEPEGSEDCLTLSIWAPFACQPTDPLKKVVVTLTSDWFQTGRVEDYEDLWRTMAADGDVVVVALNVRQGVLGYLSSTSKEAPGNAACTDVSVALSWIRTNIAPFHGNPTEIAAVGMGAGSLVLSTLLLSTPDSDTYFQRLIVHGLSPTSLLPRNGVENAISLGKRLACSDASGNIDRILSCLKTRDWKDVVVQSRSFIPLQFVPSRDVTPLAFGSSLNNAIGRSLDGVSILCGYDRKEGLGVVDTMMNFSTAPKNSTPDAILDRIAQFFIRTNESDAFKNLSASARTLLERQDKSGIRQLLVDAIYHCPLQELAVVATQKAALVFFYVLIDSSRSTIIHYLTQILMFVKTGKSWVAVAVSIIVILAITTLALMYLWPRYRRQKVSASLDPWANIENPTVTNLPACVDPSLQLALALPGGTVFGFQSAQNNYSRASVRQFFGIRYGASTAGKNRFGPAVSATTFSANGTFNAYAHGPPCAQLALNGSKPEGSEDCLTLSIWAPFICTYKDPPKKVVVALASDWFHTGRVEDYEHLWFTMAADGDIVVVALNVRLGVLGYLSSPSKKAPGNVAFTDVSVALSWIRANIATFHGNSTAMVALGFGGGGLILSAVFLSSLDSQPYFQQLILHGLSPTSLLPRNGMDNVLSLAERLACSDATANVDNVLSCLRSRNWEDVVAISRSPPPLQFVPSRDVTPLTFGSSVSNAITQSLQGVSILCGYNEEDSLAFVDTLIKNQNMTPEDAKLDGIFARVAQVFASANKSEVFKDLSTMPEMILETLNYTGIRQFLVDAIYHCPLVELAIATNDKRGIVYFYISVDPGGFEPKQVLTEVMTFAKEGLRWMLETTKASTMLKKSQLLVVLVIAAVVSTAPPHHCDTAPTPNCSLVFPSILFLNPCQYVCFERLLLPSISVRKHNDGTLCTPAFGFLGIGTCHNGTCVQPEHSASTTRRPLVHIDRDTFEPRKLTTAERPQPSTAVTKAVPSAATPAKPVETTVRVTRIMP</sequence>
<dbReference type="GO" id="GO:0005615">
    <property type="term" value="C:extracellular space"/>
    <property type="evidence" value="ECO:0007669"/>
    <property type="project" value="TreeGrafter"/>
</dbReference>